<keyword evidence="2" id="KW-0235">DNA replication</keyword>
<evidence type="ECO:0000313" key="6">
    <source>
        <dbReference type="Proteomes" id="UP000617531"/>
    </source>
</evidence>
<accession>A0A8J3GNM3</accession>
<evidence type="ECO:0000256" key="3">
    <source>
        <dbReference type="ARBA" id="ARBA00049244"/>
    </source>
</evidence>
<name>A0A8J3GNM3_9MICO</name>
<keyword evidence="5" id="KW-0540">Nuclease</keyword>
<dbReference type="EC" id="2.7.7.7" evidence="1"/>
<dbReference type="EMBL" id="BNAI01000001">
    <property type="protein sequence ID" value="GHF07948.1"/>
    <property type="molecule type" value="Genomic_DNA"/>
</dbReference>
<dbReference type="CDD" id="cd06444">
    <property type="entry name" value="DNA_pol_A"/>
    <property type="match status" value="1"/>
</dbReference>
<protein>
    <recommendedName>
        <fullName evidence="1">DNA-directed DNA polymerase</fullName>
        <ecNumber evidence="1">2.7.7.7</ecNumber>
    </recommendedName>
</protein>
<keyword evidence="6" id="KW-1185">Reference proteome</keyword>
<evidence type="ECO:0000256" key="1">
    <source>
        <dbReference type="ARBA" id="ARBA00012417"/>
    </source>
</evidence>
<organism evidence="5 6">
    <name type="scientific">Pseudolysinimonas yzui</name>
    <dbReference type="NCBI Taxonomy" id="2708254"/>
    <lineage>
        <taxon>Bacteria</taxon>
        <taxon>Bacillati</taxon>
        <taxon>Actinomycetota</taxon>
        <taxon>Actinomycetes</taxon>
        <taxon>Micrococcales</taxon>
        <taxon>Microbacteriaceae</taxon>
        <taxon>Pseudolysinimonas</taxon>
    </lineage>
</organism>
<dbReference type="SMART" id="SM00482">
    <property type="entry name" value="POLAc"/>
    <property type="match status" value="1"/>
</dbReference>
<sequence>MVYIALRSTSRGVVATELSDDGDLVLETVVAEADLAAWVAAREPERPRWVWGDTSRWYPQLLAAGVRVDRCVDLRLCHTILRNSAAAASSALATAARDSWDAPPPARAATTSDALFDLEGPADDADPIAEWRRQRDAVAGAADHGRLGLLLAAESVGALVAAEMRFAGLPWSVEEHDRVLTEILGPRIPGGRPARLDALADRLRELLDAPALNPDSQQDLLKALQNAGFRVESTSKWEIREIDHPAVEPLLEYKSLSRLLSANGWHWLEEWVRDGRFRPVYVPGGVVTGRWASDGGGALQLPKQVRSAVVPDPGWRFVVADASQLEPRVLAAMSGDRAMAKAGQASDMYQGMVDTGAVETREQAKYGMLGAIYGGTTGESGRMRPRIEKAFPAAMAFVEAAARAGEHGDVVSTWLGRSSPPGEGLGYDETASEVQKRRTQQRAAAWGRFTRNFVVQGTAAEWALCWMGSLRRRLWSLGGGSLVEKPHLVFFLHDELIVHTPAGLAEEVAAAMRESAAEAGRLLFGGVPVEFAVSVAIVDRYSDAK</sequence>
<dbReference type="InterPro" id="IPR001098">
    <property type="entry name" value="DNA-dir_DNA_pol_A_palm_dom"/>
</dbReference>
<reference evidence="5" key="1">
    <citation type="journal article" date="2014" name="Int. J. Syst. Evol. Microbiol.">
        <title>Complete genome sequence of Corynebacterium casei LMG S-19264T (=DSM 44701T), isolated from a smear-ripened cheese.</title>
        <authorList>
            <consortium name="US DOE Joint Genome Institute (JGI-PGF)"/>
            <person name="Walter F."/>
            <person name="Albersmeier A."/>
            <person name="Kalinowski J."/>
            <person name="Ruckert C."/>
        </authorList>
    </citation>
    <scope>NUCLEOTIDE SEQUENCE</scope>
    <source>
        <strain evidence="5">CGMCC 1.16548</strain>
    </source>
</reference>
<dbReference type="GO" id="GO:0003677">
    <property type="term" value="F:DNA binding"/>
    <property type="evidence" value="ECO:0007669"/>
    <property type="project" value="InterPro"/>
</dbReference>
<dbReference type="GO" id="GO:0006302">
    <property type="term" value="P:double-strand break repair"/>
    <property type="evidence" value="ECO:0007669"/>
    <property type="project" value="TreeGrafter"/>
</dbReference>
<feature type="domain" description="DNA-directed DNA polymerase family A palm" evidence="4">
    <location>
        <begin position="302"/>
        <end position="504"/>
    </location>
</feature>
<dbReference type="InterPro" id="IPR043502">
    <property type="entry name" value="DNA/RNA_pol_sf"/>
</dbReference>
<comment type="catalytic activity">
    <reaction evidence="3">
        <text>DNA(n) + a 2'-deoxyribonucleoside 5'-triphosphate = DNA(n+1) + diphosphate</text>
        <dbReference type="Rhea" id="RHEA:22508"/>
        <dbReference type="Rhea" id="RHEA-COMP:17339"/>
        <dbReference type="Rhea" id="RHEA-COMP:17340"/>
        <dbReference type="ChEBI" id="CHEBI:33019"/>
        <dbReference type="ChEBI" id="CHEBI:61560"/>
        <dbReference type="ChEBI" id="CHEBI:173112"/>
        <dbReference type="EC" id="2.7.7.7"/>
    </reaction>
</comment>
<evidence type="ECO:0000313" key="5">
    <source>
        <dbReference type="EMBL" id="GHF07948.1"/>
    </source>
</evidence>
<dbReference type="Gene3D" id="3.30.70.370">
    <property type="match status" value="1"/>
</dbReference>
<keyword evidence="5" id="KW-0378">Hydrolase</keyword>
<dbReference type="Pfam" id="PF00476">
    <property type="entry name" value="DNA_pol_A"/>
    <property type="match status" value="1"/>
</dbReference>
<gene>
    <name evidence="5" type="ORF">GCM10011600_05900</name>
</gene>
<evidence type="ECO:0000256" key="2">
    <source>
        <dbReference type="ARBA" id="ARBA00022705"/>
    </source>
</evidence>
<dbReference type="InterPro" id="IPR002298">
    <property type="entry name" value="DNA_polymerase_A"/>
</dbReference>
<dbReference type="Proteomes" id="UP000617531">
    <property type="component" value="Unassembled WGS sequence"/>
</dbReference>
<dbReference type="GO" id="GO:0006261">
    <property type="term" value="P:DNA-templated DNA replication"/>
    <property type="evidence" value="ECO:0007669"/>
    <property type="project" value="InterPro"/>
</dbReference>
<dbReference type="SUPFAM" id="SSF56672">
    <property type="entry name" value="DNA/RNA polymerases"/>
    <property type="match status" value="1"/>
</dbReference>
<dbReference type="GO" id="GO:0003887">
    <property type="term" value="F:DNA-directed DNA polymerase activity"/>
    <property type="evidence" value="ECO:0007669"/>
    <property type="project" value="UniProtKB-EC"/>
</dbReference>
<comment type="caution">
    <text evidence="5">The sequence shown here is derived from an EMBL/GenBank/DDBJ whole genome shotgun (WGS) entry which is preliminary data.</text>
</comment>
<evidence type="ECO:0000259" key="4">
    <source>
        <dbReference type="SMART" id="SM00482"/>
    </source>
</evidence>
<dbReference type="NCBIfam" id="NF011538">
    <property type="entry name" value="PRK14975.1-1"/>
    <property type="match status" value="1"/>
</dbReference>
<dbReference type="PANTHER" id="PTHR10133">
    <property type="entry name" value="DNA POLYMERASE I"/>
    <property type="match status" value="1"/>
</dbReference>
<proteinExistence type="predicted"/>
<dbReference type="PANTHER" id="PTHR10133:SF27">
    <property type="entry name" value="DNA POLYMERASE NU"/>
    <property type="match status" value="1"/>
</dbReference>
<keyword evidence="5" id="KW-0269">Exonuclease</keyword>
<dbReference type="GO" id="GO:0004527">
    <property type="term" value="F:exonuclease activity"/>
    <property type="evidence" value="ECO:0007669"/>
    <property type="project" value="UniProtKB-KW"/>
</dbReference>
<dbReference type="AlphaFoldDB" id="A0A8J3GNM3"/>
<reference evidence="5" key="2">
    <citation type="submission" date="2020-09" db="EMBL/GenBank/DDBJ databases">
        <authorList>
            <person name="Sun Q."/>
            <person name="Zhou Y."/>
        </authorList>
    </citation>
    <scope>NUCLEOTIDE SEQUENCE</scope>
    <source>
        <strain evidence="5">CGMCC 1.16548</strain>
    </source>
</reference>
<dbReference type="Gene3D" id="1.10.150.20">
    <property type="entry name" value="5' to 3' exonuclease, C-terminal subdomain"/>
    <property type="match status" value="1"/>
</dbReference>